<organism evidence="2 3">
    <name type="scientific">Burkholderia ubonensis subsp. mesacidophila</name>
    <dbReference type="NCBI Taxonomy" id="265293"/>
    <lineage>
        <taxon>Bacteria</taxon>
        <taxon>Pseudomonadati</taxon>
        <taxon>Pseudomonadota</taxon>
        <taxon>Betaproteobacteria</taxon>
        <taxon>Burkholderiales</taxon>
        <taxon>Burkholderiaceae</taxon>
        <taxon>Burkholderia</taxon>
        <taxon>Burkholderia cepacia complex</taxon>
    </lineage>
</organism>
<dbReference type="RefSeq" id="WP_084909871.1">
    <property type="nucleotide sequence ID" value="NZ_CP020738.1"/>
</dbReference>
<evidence type="ECO:0000313" key="3">
    <source>
        <dbReference type="Proteomes" id="UP000217994"/>
    </source>
</evidence>
<feature type="transmembrane region" description="Helical" evidence="1">
    <location>
        <begin position="98"/>
        <end position="119"/>
    </location>
</feature>
<name>A0A2A4FBT4_9BURK</name>
<sequence length="174" mass="17803">MDLTTIVVNIARDIIEFQALAQTVAAGVGIFYCAKAISDAVKKTGSPGADISGQSVFAAFFIGALIVRFSGAMNSTLASMGEGEATYGLVSYSGASGAGVFAPAINAILTIISTFGWWYGLKGWTMLRKASSGGGGGGYEDHAWKGFIHILGGASLVNITTTLDAFKATIGMAS</sequence>
<reference evidence="2 3" key="1">
    <citation type="submission" date="2017-01" db="EMBL/GenBank/DDBJ databases">
        <title>Whole-Genome Shotgun Sequencing of Two beta-Proteobacterial Species in Search of the Bulgecin Biosynthetic Cluster.</title>
        <authorList>
            <person name="Horsman M.E."/>
            <person name="Marous D.R."/>
            <person name="Li R."/>
            <person name="Oliver R.A."/>
            <person name="Byun B."/>
            <person name="Emrich S.J."/>
            <person name="Boggess B."/>
            <person name="Townsend C.A."/>
            <person name="Mobashery S."/>
        </authorList>
    </citation>
    <scope>NUCLEOTIDE SEQUENCE [LARGE SCALE GENOMIC DNA]</scope>
    <source>
        <strain evidence="2 3">ATCC 31433</strain>
    </source>
</reference>
<protein>
    <recommendedName>
        <fullName evidence="4">Conjugal transfer protein TraQ</fullName>
    </recommendedName>
</protein>
<feature type="transmembrane region" description="Helical" evidence="1">
    <location>
        <begin position="56"/>
        <end position="78"/>
    </location>
</feature>
<evidence type="ECO:0000256" key="1">
    <source>
        <dbReference type="SAM" id="Phobius"/>
    </source>
</evidence>
<accession>A0A2A4FBT4</accession>
<dbReference type="InterPro" id="IPR048039">
    <property type="entry name" value="TraQ-like"/>
</dbReference>
<keyword evidence="1" id="KW-0472">Membrane</keyword>
<proteinExistence type="predicted"/>
<dbReference type="Proteomes" id="UP000217994">
    <property type="component" value="Unassembled WGS sequence"/>
</dbReference>
<comment type="caution">
    <text evidence="2">The sequence shown here is derived from an EMBL/GenBank/DDBJ whole genome shotgun (WGS) entry which is preliminary data.</text>
</comment>
<evidence type="ECO:0000313" key="2">
    <source>
        <dbReference type="EMBL" id="PCE30078.1"/>
    </source>
</evidence>
<gene>
    <name evidence="2" type="ORF">BZL54_23215</name>
</gene>
<dbReference type="GeneID" id="69003191"/>
<dbReference type="NCBIfam" id="NF033883">
    <property type="entry name" value="conj_TraQ_IncI1"/>
    <property type="match status" value="1"/>
</dbReference>
<dbReference type="EMBL" id="MTZU01000071">
    <property type="protein sequence ID" value="PCE30078.1"/>
    <property type="molecule type" value="Genomic_DNA"/>
</dbReference>
<dbReference type="AlphaFoldDB" id="A0A2A4FBT4"/>
<keyword evidence="1" id="KW-1133">Transmembrane helix</keyword>
<keyword evidence="1" id="KW-0812">Transmembrane</keyword>
<evidence type="ECO:0008006" key="4">
    <source>
        <dbReference type="Google" id="ProtNLM"/>
    </source>
</evidence>